<feature type="region of interest" description="Involved in Mg(2+) ion dislocation from EF-Tu" evidence="5">
    <location>
        <begin position="81"/>
        <end position="84"/>
    </location>
</feature>
<comment type="subcellular location">
    <subcellularLocation>
        <location evidence="5">Cytoplasm</location>
    </subcellularLocation>
</comment>
<dbReference type="FunFam" id="1.10.286.20:FF:000001">
    <property type="entry name" value="Elongation factor Ts"/>
    <property type="match status" value="1"/>
</dbReference>
<evidence type="ECO:0000256" key="3">
    <source>
        <dbReference type="ARBA" id="ARBA00022768"/>
    </source>
</evidence>
<dbReference type="NCBIfam" id="TIGR00116">
    <property type="entry name" value="tsf"/>
    <property type="match status" value="1"/>
</dbReference>
<name>A0A0G1XKM2_9BACT</name>
<evidence type="ECO:0000313" key="7">
    <source>
        <dbReference type="EMBL" id="KKW31793.1"/>
    </source>
</evidence>
<dbReference type="CDD" id="cd14275">
    <property type="entry name" value="UBA_EF-Ts"/>
    <property type="match status" value="1"/>
</dbReference>
<reference evidence="7 8" key="1">
    <citation type="journal article" date="2015" name="Nature">
        <title>rRNA introns, odd ribosomes, and small enigmatic genomes across a large radiation of phyla.</title>
        <authorList>
            <person name="Brown C.T."/>
            <person name="Hug L.A."/>
            <person name="Thomas B.C."/>
            <person name="Sharon I."/>
            <person name="Castelle C.J."/>
            <person name="Singh A."/>
            <person name="Wilkins M.J."/>
            <person name="Williams K.H."/>
            <person name="Banfield J.F."/>
        </authorList>
    </citation>
    <scope>NUCLEOTIDE SEQUENCE [LARGE SCALE GENOMIC DNA]</scope>
</reference>
<evidence type="ECO:0000313" key="8">
    <source>
        <dbReference type="Proteomes" id="UP000034054"/>
    </source>
</evidence>
<evidence type="ECO:0000256" key="5">
    <source>
        <dbReference type="HAMAP-Rule" id="MF_00050"/>
    </source>
</evidence>
<dbReference type="InterPro" id="IPR014039">
    <property type="entry name" value="Transl_elong_EFTs/EF1B_dimer"/>
</dbReference>
<comment type="function">
    <text evidence="5">Associates with the EF-Tu.GDP complex and induces the exchange of GDP to GTP. It remains bound to the aminoacyl-tRNA.EF-Tu.GTP complex up to the GTP hydrolysis stage on the ribosome.</text>
</comment>
<dbReference type="InterPro" id="IPR018101">
    <property type="entry name" value="Transl_elong_Ts_CS"/>
</dbReference>
<dbReference type="Gene3D" id="1.10.286.20">
    <property type="match status" value="1"/>
</dbReference>
<dbReference type="InterPro" id="IPR009060">
    <property type="entry name" value="UBA-like_sf"/>
</dbReference>
<dbReference type="Gene3D" id="3.30.479.20">
    <property type="entry name" value="Elongation factor Ts, dimerisation domain"/>
    <property type="match status" value="1"/>
</dbReference>
<evidence type="ECO:0000256" key="4">
    <source>
        <dbReference type="ARBA" id="ARBA00022917"/>
    </source>
</evidence>
<accession>A0A0G1XKM2</accession>
<dbReference type="GO" id="GO:0005737">
    <property type="term" value="C:cytoplasm"/>
    <property type="evidence" value="ECO:0007669"/>
    <property type="project" value="UniProtKB-SubCell"/>
</dbReference>
<dbReference type="GO" id="GO:0003746">
    <property type="term" value="F:translation elongation factor activity"/>
    <property type="evidence" value="ECO:0007669"/>
    <property type="project" value="UniProtKB-UniRule"/>
</dbReference>
<feature type="domain" description="Translation elongation factor EFTs/EF1B dimerisation" evidence="6">
    <location>
        <begin position="52"/>
        <end position="194"/>
    </location>
</feature>
<dbReference type="InterPro" id="IPR001816">
    <property type="entry name" value="Transl_elong_EFTs/EF1B"/>
</dbReference>
<keyword evidence="4 5" id="KW-0648">Protein biosynthesis</keyword>
<dbReference type="PANTHER" id="PTHR11741">
    <property type="entry name" value="ELONGATION FACTOR TS"/>
    <property type="match status" value="1"/>
</dbReference>
<proteinExistence type="inferred from homology"/>
<dbReference type="SUPFAM" id="SSF46934">
    <property type="entry name" value="UBA-like"/>
    <property type="match status" value="1"/>
</dbReference>
<dbReference type="Proteomes" id="UP000034054">
    <property type="component" value="Unassembled WGS sequence"/>
</dbReference>
<organism evidence="7 8">
    <name type="scientific">Candidatus Uhrbacteria bacterium GW2011_GWA2_52_8d</name>
    <dbReference type="NCBI Taxonomy" id="1618979"/>
    <lineage>
        <taxon>Bacteria</taxon>
        <taxon>Candidatus Uhriibacteriota</taxon>
    </lineage>
</organism>
<dbReference type="InterPro" id="IPR036402">
    <property type="entry name" value="EF-Ts_dimer_sf"/>
</dbReference>
<dbReference type="Gene3D" id="1.10.8.10">
    <property type="entry name" value="DNA helicase RuvA subunit, C-terminal domain"/>
    <property type="match status" value="1"/>
</dbReference>
<dbReference type="PANTHER" id="PTHR11741:SF0">
    <property type="entry name" value="ELONGATION FACTOR TS, MITOCHONDRIAL"/>
    <property type="match status" value="1"/>
</dbReference>
<sequence>MSIDAKTVAELRSMTGAGMMDAKKALEEMGGDLEKAGRYLREKGIAKATKKADRATNEGRVHAYIHSNGKLGAMVEVLCETDFVARNEVFVEFCHDLALHVSALDPLYLTRADVPLEIVEKERAIYTAEMEGAGKPADVIAKIVDGKLNKWYSEIVLMEQPFIKDEDQTIEEFVKSKIASLGENMQVRRFARFNI</sequence>
<evidence type="ECO:0000256" key="1">
    <source>
        <dbReference type="ARBA" id="ARBA00005532"/>
    </source>
</evidence>
<comment type="similarity">
    <text evidence="1 5">Belongs to the EF-Ts family.</text>
</comment>
<dbReference type="PATRIC" id="fig|1618979.3.peg.658"/>
<dbReference type="EMBL" id="LCRH01000050">
    <property type="protein sequence ID" value="KKW31793.1"/>
    <property type="molecule type" value="Genomic_DNA"/>
</dbReference>
<dbReference type="HAMAP" id="MF_00050">
    <property type="entry name" value="EF_Ts"/>
    <property type="match status" value="1"/>
</dbReference>
<evidence type="ECO:0000259" key="6">
    <source>
        <dbReference type="Pfam" id="PF00889"/>
    </source>
</evidence>
<dbReference type="Pfam" id="PF00889">
    <property type="entry name" value="EF_TS"/>
    <property type="match status" value="1"/>
</dbReference>
<gene>
    <name evidence="5" type="primary">tsf</name>
    <name evidence="7" type="ORF">UY76_C0050G0002</name>
</gene>
<dbReference type="AlphaFoldDB" id="A0A0G1XKM2"/>
<keyword evidence="3 5" id="KW-0251">Elongation factor</keyword>
<comment type="caution">
    <text evidence="7">The sequence shown here is derived from an EMBL/GenBank/DDBJ whole genome shotgun (WGS) entry which is preliminary data.</text>
</comment>
<protein>
    <recommendedName>
        <fullName evidence="2 5">Elongation factor Ts</fullName>
        <shortName evidence="5">EF-Ts</shortName>
    </recommendedName>
</protein>
<keyword evidence="5" id="KW-0963">Cytoplasm</keyword>
<dbReference type="FunFam" id="1.10.8.10:FF:000001">
    <property type="entry name" value="Elongation factor Ts"/>
    <property type="match status" value="1"/>
</dbReference>
<dbReference type="SUPFAM" id="SSF54713">
    <property type="entry name" value="Elongation factor Ts (EF-Ts), dimerisation domain"/>
    <property type="match status" value="1"/>
</dbReference>
<dbReference type="PROSITE" id="PS01126">
    <property type="entry name" value="EF_TS_1"/>
    <property type="match status" value="1"/>
</dbReference>
<evidence type="ECO:0000256" key="2">
    <source>
        <dbReference type="ARBA" id="ARBA00016956"/>
    </source>
</evidence>